<comment type="caution">
    <text evidence="13">The sequence shown here is derived from an EMBL/GenBank/DDBJ whole genome shotgun (WGS) entry which is preliminary data.</text>
</comment>
<gene>
    <name evidence="13" type="ORF">D1953_09980</name>
</gene>
<evidence type="ECO:0000256" key="5">
    <source>
        <dbReference type="ARBA" id="ARBA00022575"/>
    </source>
</evidence>
<dbReference type="AlphaFoldDB" id="A0A398B993"/>
<comment type="cofactor">
    <cofactor evidence="1">
        <name>FMN</name>
        <dbReference type="ChEBI" id="CHEBI:58210"/>
    </cofactor>
</comment>
<dbReference type="GO" id="GO:0000166">
    <property type="term" value="F:nucleotide binding"/>
    <property type="evidence" value="ECO:0007669"/>
    <property type="project" value="UniProtKB-KW"/>
</dbReference>
<evidence type="ECO:0000256" key="8">
    <source>
        <dbReference type="ARBA" id="ARBA00022741"/>
    </source>
</evidence>
<evidence type="ECO:0000256" key="10">
    <source>
        <dbReference type="ARBA" id="ARBA00023033"/>
    </source>
</evidence>
<evidence type="ECO:0000256" key="7">
    <source>
        <dbReference type="ARBA" id="ARBA00022643"/>
    </source>
</evidence>
<dbReference type="PANTHER" id="PTHR42747">
    <property type="entry name" value="NITRONATE MONOOXYGENASE-RELATED"/>
    <property type="match status" value="1"/>
</dbReference>
<evidence type="ECO:0000256" key="9">
    <source>
        <dbReference type="ARBA" id="ARBA00023002"/>
    </source>
</evidence>
<dbReference type="PROSITE" id="PS00912">
    <property type="entry name" value="DHODEHASE_2"/>
    <property type="match status" value="1"/>
</dbReference>
<evidence type="ECO:0000256" key="11">
    <source>
        <dbReference type="ARBA" id="ARBA00031155"/>
    </source>
</evidence>
<dbReference type="GO" id="GO:0016627">
    <property type="term" value="F:oxidoreductase activity, acting on the CH-CH group of donors"/>
    <property type="evidence" value="ECO:0007669"/>
    <property type="project" value="InterPro"/>
</dbReference>
<dbReference type="PANTHER" id="PTHR42747:SF3">
    <property type="entry name" value="NITRONATE MONOOXYGENASE-RELATED"/>
    <property type="match status" value="1"/>
</dbReference>
<evidence type="ECO:0000256" key="6">
    <source>
        <dbReference type="ARBA" id="ARBA00022630"/>
    </source>
</evidence>
<evidence type="ECO:0000256" key="1">
    <source>
        <dbReference type="ARBA" id="ARBA00001917"/>
    </source>
</evidence>
<keyword evidence="10 13" id="KW-0503">Monooxygenase</keyword>
<dbReference type="EMBL" id="QWVS01000016">
    <property type="protein sequence ID" value="RID86094.1"/>
    <property type="molecule type" value="Genomic_DNA"/>
</dbReference>
<dbReference type="InterPro" id="IPR004136">
    <property type="entry name" value="NMO"/>
</dbReference>
<keyword evidence="14" id="KW-1185">Reference proteome</keyword>
<proteinExistence type="inferred from homology"/>
<dbReference type="SUPFAM" id="SSF51412">
    <property type="entry name" value="Inosine monophosphate dehydrogenase (IMPDH)"/>
    <property type="match status" value="1"/>
</dbReference>
<dbReference type="Gene3D" id="3.20.20.70">
    <property type="entry name" value="Aldolase class I"/>
    <property type="match status" value="1"/>
</dbReference>
<dbReference type="InterPro" id="IPR013785">
    <property type="entry name" value="Aldolase_TIM"/>
</dbReference>
<dbReference type="Proteomes" id="UP000266016">
    <property type="component" value="Unassembled WGS sequence"/>
</dbReference>
<dbReference type="InterPro" id="IPR001295">
    <property type="entry name" value="Dihydroorotate_DH_CS"/>
</dbReference>
<keyword evidence="6" id="KW-0285">Flavoprotein</keyword>
<name>A0A398B993_9BACI</name>
<evidence type="ECO:0000256" key="3">
    <source>
        <dbReference type="ARBA" id="ARBA00009881"/>
    </source>
</evidence>
<comment type="similarity">
    <text evidence="3">Belongs to the nitronate monooxygenase family. NMO class I subfamily.</text>
</comment>
<evidence type="ECO:0000256" key="12">
    <source>
        <dbReference type="ARBA" id="ARBA00049401"/>
    </source>
</evidence>
<reference evidence="13 14" key="1">
    <citation type="submission" date="2018-08" db="EMBL/GenBank/DDBJ databases">
        <title>Bacillus jemisoniae sp. nov., Bacillus chryseoplanitiae sp. nov., Bacillus resnikiae sp. nov., and Bacillus frankliniae sp. nov., isolated from Viking spacecraft and associated surfaces.</title>
        <authorList>
            <person name="Seuylemezian A."/>
            <person name="Vaishampayan P."/>
        </authorList>
    </citation>
    <scope>NUCLEOTIDE SEQUENCE [LARGE SCALE GENOMIC DNA]</scope>
    <source>
        <strain evidence="13 14">MA001</strain>
    </source>
</reference>
<dbReference type="GO" id="GO:0009636">
    <property type="term" value="P:response to toxic substance"/>
    <property type="evidence" value="ECO:0007669"/>
    <property type="project" value="UniProtKB-KW"/>
</dbReference>
<dbReference type="GO" id="GO:0006207">
    <property type="term" value="P:'de novo' pyrimidine nucleobase biosynthetic process"/>
    <property type="evidence" value="ECO:0007669"/>
    <property type="project" value="InterPro"/>
</dbReference>
<evidence type="ECO:0000313" key="13">
    <source>
        <dbReference type="EMBL" id="RID86094.1"/>
    </source>
</evidence>
<dbReference type="GO" id="GO:0018580">
    <property type="term" value="F:nitronate monooxygenase activity"/>
    <property type="evidence" value="ECO:0007669"/>
    <property type="project" value="InterPro"/>
</dbReference>
<evidence type="ECO:0000256" key="2">
    <source>
        <dbReference type="ARBA" id="ARBA00003535"/>
    </source>
</evidence>
<dbReference type="FunFam" id="3.20.20.70:FF:000154">
    <property type="entry name" value="Probable nitronate monooxygenase"/>
    <property type="match status" value="1"/>
</dbReference>
<evidence type="ECO:0000256" key="4">
    <source>
        <dbReference type="ARBA" id="ARBA00013457"/>
    </source>
</evidence>
<dbReference type="RefSeq" id="WP_119117031.1">
    <property type="nucleotide sequence ID" value="NZ_QWVS01000016.1"/>
</dbReference>
<organism evidence="13 14">
    <name type="scientific">Peribacillus asahii</name>
    <dbReference type="NCBI Taxonomy" id="228899"/>
    <lineage>
        <taxon>Bacteria</taxon>
        <taxon>Bacillati</taxon>
        <taxon>Bacillota</taxon>
        <taxon>Bacilli</taxon>
        <taxon>Bacillales</taxon>
        <taxon>Bacillaceae</taxon>
        <taxon>Peribacillus</taxon>
    </lineage>
</organism>
<protein>
    <recommendedName>
        <fullName evidence="4">Probable nitronate monooxygenase</fullName>
    </recommendedName>
    <alternativeName>
        <fullName evidence="11">Propionate 3-nitronate monooxygenase</fullName>
    </alternativeName>
</protein>
<keyword evidence="5" id="KW-0216">Detoxification</keyword>
<comment type="function">
    <text evidence="2">Nitronate monooxygenase that uses molecular oxygen to catalyze the oxidative denitrification of alkyl nitronates. Acts on propionate 3-nitronate (P3N), the presumed physiological substrate. Probably functions in the detoxification of P3N, a metabolic poison produced by plants and fungi as a defense mechanism.</text>
</comment>
<dbReference type="CDD" id="cd04730">
    <property type="entry name" value="NPD_like"/>
    <property type="match status" value="1"/>
</dbReference>
<accession>A0A398B993</accession>
<keyword evidence="9" id="KW-0560">Oxidoreductase</keyword>
<comment type="catalytic activity">
    <reaction evidence="12">
        <text>3 propionate 3-nitronate + 3 O2 + H2O = 3 3-oxopropanoate + 2 nitrate + nitrite + H2O2 + 3 H(+)</text>
        <dbReference type="Rhea" id="RHEA:57332"/>
        <dbReference type="ChEBI" id="CHEBI:15377"/>
        <dbReference type="ChEBI" id="CHEBI:15378"/>
        <dbReference type="ChEBI" id="CHEBI:15379"/>
        <dbReference type="ChEBI" id="CHEBI:16240"/>
        <dbReference type="ChEBI" id="CHEBI:16301"/>
        <dbReference type="ChEBI" id="CHEBI:17632"/>
        <dbReference type="ChEBI" id="CHEBI:33190"/>
        <dbReference type="ChEBI" id="CHEBI:136067"/>
    </reaction>
</comment>
<evidence type="ECO:0000313" key="14">
    <source>
        <dbReference type="Proteomes" id="UP000266016"/>
    </source>
</evidence>
<keyword evidence="7" id="KW-0288">FMN</keyword>
<keyword evidence="8" id="KW-0547">Nucleotide-binding</keyword>
<sequence>MLQNLVKYPIIQAPMAGGASNPVLAAAVSNAGGLGFLAAGYKTAEDLRKEIVQTRQMTEKPFGVNVFVPSDESVDEGALAEYRQRIEREALKIETTIGEAYSDDDEWDQKIAVLKEEKVSVVSFTFGCPAEEVIRELQQTGSIVIVTVTNVEEAKIAQERGANALCAQGIEAGGHRGSFKNETEEDYGLLVLIRLIQQEIDLPIIAAGGIMNGKDVAAVLTAGATAAQLGTAFLRCPESGANSVHKAALVDSRFKKTALTRAFSGRRARGLVNYFLTTYSAEAPAAYPHLHHMTKTMRKVAGQKNEPEFMALWAGQGHRLAKELPAGEVVRELVQMSNLKF</sequence>
<dbReference type="Pfam" id="PF03060">
    <property type="entry name" value="NMO"/>
    <property type="match status" value="1"/>
</dbReference>